<protein>
    <submittedName>
        <fullName evidence="1">Uncharacterized protein</fullName>
    </submittedName>
</protein>
<comment type="caution">
    <text evidence="1">The sequence shown here is derived from an EMBL/GenBank/DDBJ whole genome shotgun (WGS) entry which is preliminary data.</text>
</comment>
<evidence type="ECO:0000313" key="2">
    <source>
        <dbReference type="Proteomes" id="UP001519287"/>
    </source>
</evidence>
<reference evidence="1 2" key="1">
    <citation type="submission" date="2021-03" db="EMBL/GenBank/DDBJ databases">
        <title>Genomic Encyclopedia of Type Strains, Phase IV (KMG-IV): sequencing the most valuable type-strain genomes for metagenomic binning, comparative biology and taxonomic classification.</title>
        <authorList>
            <person name="Goeker M."/>
        </authorList>
    </citation>
    <scope>NUCLEOTIDE SEQUENCE [LARGE SCALE GENOMIC DNA]</scope>
    <source>
        <strain evidence="1 2">DSM 26048</strain>
    </source>
</reference>
<accession>A0ABS4IUN1</accession>
<proteinExistence type="predicted"/>
<gene>
    <name evidence="1" type="ORF">J2Z66_002172</name>
</gene>
<keyword evidence="2" id="KW-1185">Reference proteome</keyword>
<organism evidence="1 2">
    <name type="scientific">Paenibacillus eucommiae</name>
    <dbReference type="NCBI Taxonomy" id="1355755"/>
    <lineage>
        <taxon>Bacteria</taxon>
        <taxon>Bacillati</taxon>
        <taxon>Bacillota</taxon>
        <taxon>Bacilli</taxon>
        <taxon>Bacillales</taxon>
        <taxon>Paenibacillaceae</taxon>
        <taxon>Paenibacillus</taxon>
    </lineage>
</organism>
<evidence type="ECO:0000313" key="1">
    <source>
        <dbReference type="EMBL" id="MBP1990566.1"/>
    </source>
</evidence>
<dbReference type="Proteomes" id="UP001519287">
    <property type="component" value="Unassembled WGS sequence"/>
</dbReference>
<name>A0ABS4IUN1_9BACL</name>
<sequence>MENDIFQSLLGEIVEEVHALDPGYSGHASDVWLVKTSANEVIVRSSRLKEEPDNDFWWGCKFLFGVDPRSAIYIEKASGLLNKIATIPAH</sequence>
<dbReference type="EMBL" id="JAGGLB010000005">
    <property type="protein sequence ID" value="MBP1990566.1"/>
    <property type="molecule type" value="Genomic_DNA"/>
</dbReference>